<evidence type="ECO:0000256" key="1">
    <source>
        <dbReference type="SAM" id="Phobius"/>
    </source>
</evidence>
<sequence length="60" mass="6658">MTKPLEKTIVAILLILCMPFSAAGLMKFMFGNLFLSIIAGSVFISVGAWLFTEIYPEKED</sequence>
<accession>A0A0F9Q4H3</accession>
<name>A0A0F9Q4H3_9ZZZZ</name>
<evidence type="ECO:0000313" key="2">
    <source>
        <dbReference type="EMBL" id="KKN00268.1"/>
    </source>
</evidence>
<keyword evidence="1" id="KW-0472">Membrane</keyword>
<protein>
    <submittedName>
        <fullName evidence="2">Uncharacterized protein</fullName>
    </submittedName>
</protein>
<feature type="transmembrane region" description="Helical" evidence="1">
    <location>
        <begin position="33"/>
        <end position="52"/>
    </location>
</feature>
<keyword evidence="1" id="KW-0812">Transmembrane</keyword>
<reference evidence="2" key="1">
    <citation type="journal article" date="2015" name="Nature">
        <title>Complex archaea that bridge the gap between prokaryotes and eukaryotes.</title>
        <authorList>
            <person name="Spang A."/>
            <person name="Saw J.H."/>
            <person name="Jorgensen S.L."/>
            <person name="Zaremba-Niedzwiedzka K."/>
            <person name="Martijn J."/>
            <person name="Lind A.E."/>
            <person name="van Eijk R."/>
            <person name="Schleper C."/>
            <person name="Guy L."/>
            <person name="Ettema T.J."/>
        </authorList>
    </citation>
    <scope>NUCLEOTIDE SEQUENCE</scope>
</reference>
<dbReference type="AlphaFoldDB" id="A0A0F9Q4H3"/>
<proteinExistence type="predicted"/>
<organism evidence="2">
    <name type="scientific">marine sediment metagenome</name>
    <dbReference type="NCBI Taxonomy" id="412755"/>
    <lineage>
        <taxon>unclassified sequences</taxon>
        <taxon>metagenomes</taxon>
        <taxon>ecological metagenomes</taxon>
    </lineage>
</organism>
<gene>
    <name evidence="2" type="ORF">LCGC14_1139590</name>
</gene>
<keyword evidence="1" id="KW-1133">Transmembrane helix</keyword>
<dbReference type="EMBL" id="LAZR01005396">
    <property type="protein sequence ID" value="KKN00268.1"/>
    <property type="molecule type" value="Genomic_DNA"/>
</dbReference>
<comment type="caution">
    <text evidence="2">The sequence shown here is derived from an EMBL/GenBank/DDBJ whole genome shotgun (WGS) entry which is preliminary data.</text>
</comment>